<evidence type="ECO:0000313" key="4">
    <source>
        <dbReference type="EMBL" id="UTV29528.1"/>
    </source>
</evidence>
<dbReference type="InterPro" id="IPR002347">
    <property type="entry name" value="SDR_fam"/>
</dbReference>
<sequence>MIVITGASSGLGAALAQRYSCEGKRLLLTGRNHQRLFQVAGNLSGNVEAKVTDLCDPMAVSALFDELDPIPEMVIHCAGSGHFSPIEQQDPQAISALLDNNVKSTIFLLQALVKRYREHPVKVVVVMSTAAQVAKAGESTYCAAKWAVRGLVESVRLELKSSPMKLIAVYPGGMATDFWATSGKDIDTSGFMTAEEAAHMLKQALISTEHGFVSDITLNRN</sequence>
<dbReference type="InterPro" id="IPR020904">
    <property type="entry name" value="Sc_DH/Rdtase_CS"/>
</dbReference>
<proteinExistence type="inferred from homology"/>
<dbReference type="PANTHER" id="PTHR42901">
    <property type="entry name" value="ALCOHOL DEHYDROGENASE"/>
    <property type="match status" value="1"/>
</dbReference>
<evidence type="ECO:0000256" key="1">
    <source>
        <dbReference type="ARBA" id="ARBA00006484"/>
    </source>
</evidence>
<protein>
    <submittedName>
        <fullName evidence="4">SDR family NAD(P)-dependent oxidoreductase</fullName>
    </submittedName>
</protein>
<dbReference type="SUPFAM" id="SSF51735">
    <property type="entry name" value="NAD(P)-binding Rossmann-fold domains"/>
    <property type="match status" value="1"/>
</dbReference>
<dbReference type="PRINTS" id="PR00081">
    <property type="entry name" value="GDHRDH"/>
</dbReference>
<evidence type="ECO:0000259" key="3">
    <source>
        <dbReference type="SMART" id="SM00822"/>
    </source>
</evidence>
<dbReference type="PROSITE" id="PS00061">
    <property type="entry name" value="ADH_SHORT"/>
    <property type="match status" value="1"/>
</dbReference>
<dbReference type="Gene3D" id="3.40.50.720">
    <property type="entry name" value="NAD(P)-binding Rossmann-like Domain"/>
    <property type="match status" value="1"/>
</dbReference>
<dbReference type="SMART" id="SM00822">
    <property type="entry name" value="PKS_KR"/>
    <property type="match status" value="1"/>
</dbReference>
<dbReference type="EMBL" id="CP101509">
    <property type="protein sequence ID" value="UTV29528.1"/>
    <property type="molecule type" value="Genomic_DNA"/>
</dbReference>
<feature type="domain" description="Ketoreductase" evidence="3">
    <location>
        <begin position="2"/>
        <end position="170"/>
    </location>
</feature>
<dbReference type="Proteomes" id="UP001057998">
    <property type="component" value="Chromosome 2"/>
</dbReference>
<evidence type="ECO:0000256" key="2">
    <source>
        <dbReference type="ARBA" id="ARBA00023002"/>
    </source>
</evidence>
<dbReference type="RefSeq" id="WP_255390846.1">
    <property type="nucleotide sequence ID" value="NZ_CP101509.1"/>
</dbReference>
<keyword evidence="2" id="KW-0560">Oxidoreductase</keyword>
<comment type="similarity">
    <text evidence="1">Belongs to the short-chain dehydrogenases/reductases (SDR) family.</text>
</comment>
<dbReference type="InterPro" id="IPR036291">
    <property type="entry name" value="NAD(P)-bd_dom_sf"/>
</dbReference>
<organism evidence="4 5">
    <name type="scientific">Photobacterium atrarenae</name>
    <dbReference type="NCBI Taxonomy" id="865757"/>
    <lineage>
        <taxon>Bacteria</taxon>
        <taxon>Pseudomonadati</taxon>
        <taxon>Pseudomonadota</taxon>
        <taxon>Gammaproteobacteria</taxon>
        <taxon>Vibrionales</taxon>
        <taxon>Vibrionaceae</taxon>
        <taxon>Photobacterium</taxon>
    </lineage>
</organism>
<keyword evidence="5" id="KW-1185">Reference proteome</keyword>
<reference evidence="4" key="1">
    <citation type="submission" date="2022-07" db="EMBL/GenBank/DDBJ databases">
        <title>Genome sequencing of Photobacterium atrarenae GJH2-4.</title>
        <authorList>
            <person name="Park S.-J."/>
        </authorList>
    </citation>
    <scope>NUCLEOTIDE SEQUENCE</scope>
    <source>
        <strain evidence="4">GJH2-4</strain>
    </source>
</reference>
<gene>
    <name evidence="4" type="ORF">NNL38_21150</name>
</gene>
<evidence type="ECO:0000313" key="5">
    <source>
        <dbReference type="Proteomes" id="UP001057998"/>
    </source>
</evidence>
<dbReference type="PANTHER" id="PTHR42901:SF1">
    <property type="entry name" value="ALCOHOL DEHYDROGENASE"/>
    <property type="match status" value="1"/>
</dbReference>
<dbReference type="InterPro" id="IPR057326">
    <property type="entry name" value="KR_dom"/>
</dbReference>
<dbReference type="Pfam" id="PF00106">
    <property type="entry name" value="adh_short"/>
    <property type="match status" value="1"/>
</dbReference>
<accession>A0ABY5GJM6</accession>
<name>A0ABY5GJM6_9GAMM</name>